<evidence type="ECO:0000313" key="1">
    <source>
        <dbReference type="EMBL" id="KKU08302.1"/>
    </source>
</evidence>
<dbReference type="Gene3D" id="1.10.10.10">
    <property type="entry name" value="Winged helix-like DNA-binding domain superfamily/Winged helix DNA-binding domain"/>
    <property type="match status" value="1"/>
</dbReference>
<reference evidence="1 2" key="1">
    <citation type="journal article" date="2015" name="Nature">
        <title>rRNA introns, odd ribosomes, and small enigmatic genomes across a large radiation of phyla.</title>
        <authorList>
            <person name="Brown C.T."/>
            <person name="Hug L.A."/>
            <person name="Thomas B.C."/>
            <person name="Sharon I."/>
            <person name="Castelle C.J."/>
            <person name="Singh A."/>
            <person name="Wilkins M.J."/>
            <person name="Williams K.H."/>
            <person name="Banfield J.F."/>
        </authorList>
    </citation>
    <scope>NUCLEOTIDE SEQUENCE [LARGE SCALE GENOMIC DNA]</scope>
</reference>
<organism evidence="1 2">
    <name type="scientific">Candidatus Uhrbacteria bacterium GW2011_GWE2_45_35</name>
    <dbReference type="NCBI Taxonomy" id="1618993"/>
    <lineage>
        <taxon>Bacteria</taxon>
        <taxon>Candidatus Uhriibacteriota</taxon>
    </lineage>
</organism>
<comment type="caution">
    <text evidence="1">The sequence shown here is derived from an EMBL/GenBank/DDBJ whole genome shotgun (WGS) entry which is preliminary data.</text>
</comment>
<gene>
    <name evidence="1" type="ORF">UX09_C0019G0001</name>
</gene>
<name>A0A0G1MJM9_9BACT</name>
<dbReference type="STRING" id="1618993.UX09_C0019G0001"/>
<dbReference type="InterPro" id="IPR036388">
    <property type="entry name" value="WH-like_DNA-bd_sf"/>
</dbReference>
<evidence type="ECO:0000313" key="2">
    <source>
        <dbReference type="Proteomes" id="UP000034354"/>
    </source>
</evidence>
<protein>
    <submittedName>
        <fullName evidence="1">Uncharacterized protein</fullName>
    </submittedName>
</protein>
<sequence>MILFYHYIGQPETFGETMSLKFSSQEALILEVIRSQPEKWWASLEIMDTCRQVDASVHVNQGNLYPALRMLTANCFAVDRWENEEEKRIRIQIAGSLVSR</sequence>
<proteinExistence type="predicted"/>
<dbReference type="AlphaFoldDB" id="A0A0G1MJM9"/>
<dbReference type="Proteomes" id="UP000034354">
    <property type="component" value="Unassembled WGS sequence"/>
</dbReference>
<accession>A0A0G1MJM9</accession>
<dbReference type="EMBL" id="LCKW01000019">
    <property type="protein sequence ID" value="KKU08302.1"/>
    <property type="molecule type" value="Genomic_DNA"/>
</dbReference>